<dbReference type="STRING" id="167879.CPS_3461"/>
<dbReference type="Proteomes" id="UP000000547">
    <property type="component" value="Chromosome"/>
</dbReference>
<evidence type="ECO:0008006" key="3">
    <source>
        <dbReference type="Google" id="ProtNLM"/>
    </source>
</evidence>
<dbReference type="EMBL" id="CP000083">
    <property type="protein sequence ID" value="AAZ24083.1"/>
    <property type="molecule type" value="Genomic_DNA"/>
</dbReference>
<name>Q47YI5_COLP3</name>
<reference evidence="1" key="1">
    <citation type="journal article" date="2005" name="Proc. Natl. Acad. Sci. U.S.A.">
        <title>The psychrophilic lifestyle as revealed by the genome sequence of Colwellia psychrerythraea 34H through genomic and proteomic analyses.</title>
        <authorList>
            <person name="Methe B.A."/>
            <person name="Nelson K.E."/>
            <person name="Deming J.W."/>
            <person name="Momen B."/>
            <person name="Melamud E."/>
            <person name="Zhang X."/>
            <person name="Moult J."/>
            <person name="Madupu R."/>
            <person name="Nelson W.C."/>
            <person name="Dodson R.J."/>
            <person name="Brinkac L.M."/>
            <person name="Daugherty S.C."/>
            <person name="Durkin A.S."/>
            <person name="DeBoy R.T."/>
            <person name="Kolonay J.F."/>
            <person name="Sullivan S.A."/>
            <person name="Zhou L."/>
            <person name="Davidsen T.M."/>
            <person name="Wu M."/>
            <person name="Huston A.L."/>
            <person name="Lewis M."/>
            <person name="Weaver B."/>
            <person name="Weidman J.F."/>
            <person name="Khouri H."/>
            <person name="Utterback T.R."/>
            <person name="Feldblyum T.V."/>
            <person name="Fraser C.M."/>
        </authorList>
    </citation>
    <scope>NUCLEOTIDE SEQUENCE [LARGE SCALE GENOMIC DNA]</scope>
    <source>
        <strain evidence="1">34H</strain>
    </source>
</reference>
<evidence type="ECO:0000313" key="1">
    <source>
        <dbReference type="EMBL" id="AAZ24083.1"/>
    </source>
</evidence>
<gene>
    <name evidence="1" type="ordered locus">CPS_3461</name>
</gene>
<accession>Q47YI5</accession>
<dbReference type="KEGG" id="cps:CPS_3461"/>
<protein>
    <recommendedName>
        <fullName evidence="3">SnoaL-like domain-containing protein</fullName>
    </recommendedName>
</protein>
<proteinExistence type="predicted"/>
<dbReference type="RefSeq" id="WP_011044221.1">
    <property type="nucleotide sequence ID" value="NC_003910.7"/>
</dbReference>
<dbReference type="HOGENOM" id="CLU_1841700_0_0_6"/>
<dbReference type="AlphaFoldDB" id="Q47YI5"/>
<evidence type="ECO:0000313" key="2">
    <source>
        <dbReference type="Proteomes" id="UP000000547"/>
    </source>
</evidence>
<organism evidence="1 2">
    <name type="scientific">Colwellia psychrerythraea (strain 34H / ATCC BAA-681)</name>
    <name type="common">Vibrio psychroerythus</name>
    <dbReference type="NCBI Taxonomy" id="167879"/>
    <lineage>
        <taxon>Bacteria</taxon>
        <taxon>Pseudomonadati</taxon>
        <taxon>Pseudomonadota</taxon>
        <taxon>Gammaproteobacteria</taxon>
        <taxon>Alteromonadales</taxon>
        <taxon>Colwelliaceae</taxon>
        <taxon>Colwellia</taxon>
    </lineage>
</organism>
<sequence length="139" mass="15916">MRIDIKLQDLFKRYQSAFIDYDIDEVSRCYHLPCTLNTPDKIILLSSPSDCLQEFGTIFTQLREAKTSDIIAKKASFEQVSEQLYLVCIDWDFIDGQGQVFADFTAIYHVLDSEGALKIVNVISHELDSSLSLTEPLDW</sequence>